<evidence type="ECO:0000256" key="1">
    <source>
        <dbReference type="ARBA" id="ARBA00001961"/>
    </source>
</evidence>
<dbReference type="Proteomes" id="UP000799538">
    <property type="component" value="Unassembled WGS sequence"/>
</dbReference>
<dbReference type="PANTHER" id="PTHR10869:SF246">
    <property type="entry name" value="TRANSMEMBRANE PROLYL 4-HYDROXYLASE"/>
    <property type="match status" value="1"/>
</dbReference>
<dbReference type="AlphaFoldDB" id="A0A6A6G3W7"/>
<evidence type="ECO:0000313" key="8">
    <source>
        <dbReference type="EMBL" id="KAF2220455.1"/>
    </source>
</evidence>
<keyword evidence="2" id="KW-0479">Metal-binding</keyword>
<dbReference type="GO" id="GO:0031418">
    <property type="term" value="F:L-ascorbic acid binding"/>
    <property type="evidence" value="ECO:0007669"/>
    <property type="project" value="InterPro"/>
</dbReference>
<comment type="cofactor">
    <cofactor evidence="1">
        <name>L-ascorbate</name>
        <dbReference type="ChEBI" id="CHEBI:38290"/>
    </cofactor>
</comment>
<reference evidence="9" key="1">
    <citation type="journal article" date="2020" name="Stud. Mycol.">
        <title>101 Dothideomycetes genomes: A test case for predicting lifestyles and emergence of pathogens.</title>
        <authorList>
            <person name="Haridas S."/>
            <person name="Albert R."/>
            <person name="Binder M."/>
            <person name="Bloem J."/>
            <person name="LaButti K."/>
            <person name="Salamov A."/>
            <person name="Andreopoulos B."/>
            <person name="Baker S."/>
            <person name="Barry K."/>
            <person name="Bills G."/>
            <person name="Bluhm B."/>
            <person name="Cannon C."/>
            <person name="Castanera R."/>
            <person name="Culley D."/>
            <person name="Daum C."/>
            <person name="Ezra D."/>
            <person name="Gonzalez J."/>
            <person name="Henrissat B."/>
            <person name="Kuo A."/>
            <person name="Liang C."/>
            <person name="Lipzen A."/>
            <person name="Lutzoni F."/>
            <person name="Magnuson J."/>
            <person name="Mondo S."/>
            <person name="Nolan M."/>
            <person name="Ohm R."/>
            <person name="Pangilinan J."/>
            <person name="Park H.-J."/>
            <person name="Ramirez L."/>
            <person name="Alfaro M."/>
            <person name="Sun H."/>
            <person name="Tritt A."/>
            <person name="Yoshinaga Y."/>
            <person name="Zwiers L.-H."/>
            <person name="Turgeon B."/>
            <person name="Goodwin S."/>
            <person name="Spatafora J."/>
            <person name="Crous P."/>
            <person name="Grigoriev I."/>
        </authorList>
    </citation>
    <scope>NUCLEOTIDE SEQUENCE [LARGE SCALE GENOMIC DNA]</scope>
    <source>
        <strain evidence="9">CECT 20119</strain>
    </source>
</reference>
<keyword evidence="9" id="KW-1185">Reference proteome</keyword>
<keyword evidence="3" id="KW-0223">Dioxygenase</keyword>
<name>A0A6A6G3W7_9PEZI</name>
<keyword evidence="6" id="KW-1133">Transmembrane helix</keyword>
<dbReference type="GO" id="GO:0005506">
    <property type="term" value="F:iron ion binding"/>
    <property type="evidence" value="ECO:0007669"/>
    <property type="project" value="InterPro"/>
</dbReference>
<evidence type="ECO:0000256" key="6">
    <source>
        <dbReference type="SAM" id="Phobius"/>
    </source>
</evidence>
<keyword evidence="6" id="KW-0472">Membrane</keyword>
<sequence>MVSSGSSLRNGLEYAAILAVLAIFFGGVSLPKRAKNEVKEDIVSRPSVDRTQSLVFPDRNLDCPQHDLDIHIFSVAPLIIHISNFLTPQEADHLIDMSNELWQPSTIFNAGQEVSDDKVRKSEKAKIPRDPVVQCIESRALAFQGWPSSTFIERLWTQRYTAPDGHYAHHYDWASANPDARRSSTFMVYLFSNGTGGTTQFPMLQRPGDERWCEFVDCKAQEGVEFRPVPRSAVYWENFDSEGRGWREGLHAGMPVTSGVKIGLNIWSWYQKGLTPEQLAANAPAAESVAA</sequence>
<feature type="transmembrane region" description="Helical" evidence="6">
    <location>
        <begin position="12"/>
        <end position="30"/>
    </location>
</feature>
<dbReference type="InterPro" id="IPR005123">
    <property type="entry name" value="Oxoglu/Fe-dep_dioxygenase_dom"/>
</dbReference>
<dbReference type="PROSITE" id="PS51471">
    <property type="entry name" value="FE2OG_OXY"/>
    <property type="match status" value="1"/>
</dbReference>
<evidence type="ECO:0000259" key="7">
    <source>
        <dbReference type="PROSITE" id="PS51471"/>
    </source>
</evidence>
<evidence type="ECO:0000256" key="4">
    <source>
        <dbReference type="ARBA" id="ARBA00023002"/>
    </source>
</evidence>
<dbReference type="InterPro" id="IPR045054">
    <property type="entry name" value="P4HA-like"/>
</dbReference>
<organism evidence="8 9">
    <name type="scientific">Elsinoe ampelina</name>
    <dbReference type="NCBI Taxonomy" id="302913"/>
    <lineage>
        <taxon>Eukaryota</taxon>
        <taxon>Fungi</taxon>
        <taxon>Dikarya</taxon>
        <taxon>Ascomycota</taxon>
        <taxon>Pezizomycotina</taxon>
        <taxon>Dothideomycetes</taxon>
        <taxon>Dothideomycetidae</taxon>
        <taxon>Myriangiales</taxon>
        <taxon>Elsinoaceae</taxon>
        <taxon>Elsinoe</taxon>
    </lineage>
</organism>
<dbReference type="GO" id="GO:0005783">
    <property type="term" value="C:endoplasmic reticulum"/>
    <property type="evidence" value="ECO:0007669"/>
    <property type="project" value="TreeGrafter"/>
</dbReference>
<dbReference type="InterPro" id="IPR006620">
    <property type="entry name" value="Pro_4_hyd_alph"/>
</dbReference>
<keyword evidence="4" id="KW-0560">Oxidoreductase</keyword>
<feature type="domain" description="Fe2OG dioxygenase" evidence="7">
    <location>
        <begin position="150"/>
        <end position="272"/>
    </location>
</feature>
<proteinExistence type="predicted"/>
<dbReference type="OrthoDB" id="420380at2759"/>
<dbReference type="PANTHER" id="PTHR10869">
    <property type="entry name" value="PROLYL 4-HYDROXYLASE ALPHA SUBUNIT"/>
    <property type="match status" value="1"/>
</dbReference>
<keyword evidence="5" id="KW-0408">Iron</keyword>
<gene>
    <name evidence="8" type="ORF">BDZ85DRAFT_241092</name>
</gene>
<accession>A0A6A6G3W7</accession>
<dbReference type="EMBL" id="ML992512">
    <property type="protein sequence ID" value="KAF2220455.1"/>
    <property type="molecule type" value="Genomic_DNA"/>
</dbReference>
<dbReference type="SMART" id="SM00702">
    <property type="entry name" value="P4Hc"/>
    <property type="match status" value="1"/>
</dbReference>
<dbReference type="GO" id="GO:0004656">
    <property type="term" value="F:procollagen-proline 4-dioxygenase activity"/>
    <property type="evidence" value="ECO:0007669"/>
    <property type="project" value="TreeGrafter"/>
</dbReference>
<dbReference type="InterPro" id="IPR044862">
    <property type="entry name" value="Pro_4_hyd_alph_FE2OG_OXY"/>
</dbReference>
<evidence type="ECO:0000313" key="9">
    <source>
        <dbReference type="Proteomes" id="UP000799538"/>
    </source>
</evidence>
<dbReference type="Pfam" id="PF13640">
    <property type="entry name" value="2OG-FeII_Oxy_3"/>
    <property type="match status" value="1"/>
</dbReference>
<evidence type="ECO:0000256" key="3">
    <source>
        <dbReference type="ARBA" id="ARBA00022964"/>
    </source>
</evidence>
<dbReference type="Gene3D" id="2.60.120.620">
    <property type="entry name" value="q2cbj1_9rhob like domain"/>
    <property type="match status" value="1"/>
</dbReference>
<keyword evidence="6" id="KW-0812">Transmembrane</keyword>
<protein>
    <recommendedName>
        <fullName evidence="7">Fe2OG dioxygenase domain-containing protein</fullName>
    </recommendedName>
</protein>
<evidence type="ECO:0000256" key="2">
    <source>
        <dbReference type="ARBA" id="ARBA00022723"/>
    </source>
</evidence>
<evidence type="ECO:0000256" key="5">
    <source>
        <dbReference type="ARBA" id="ARBA00023004"/>
    </source>
</evidence>